<dbReference type="GeneID" id="24628208"/>
<evidence type="ECO:0000313" key="2">
    <source>
        <dbReference type="EMBL" id="AII28519.1"/>
    </source>
</evidence>
<dbReference type="EMBL" id="KJ801817">
    <property type="protein sequence ID" value="AII28519.1"/>
    <property type="molecule type" value="Genomic_DNA"/>
</dbReference>
<feature type="transmembrane region" description="Helical" evidence="1">
    <location>
        <begin position="84"/>
        <end position="106"/>
    </location>
</feature>
<dbReference type="RefSeq" id="YP_009147160.1">
    <property type="nucleotide sequence ID" value="NC_027335.2"/>
</dbReference>
<accession>A0A096XT80</accession>
<organism evidence="2 3">
    <name type="scientific">Enterococcus phage ECP3</name>
    <dbReference type="NCBI Taxonomy" id="1498168"/>
    <lineage>
        <taxon>Viruses</taxon>
        <taxon>Duplodnaviria</taxon>
        <taxon>Heunggongvirae</taxon>
        <taxon>Uroviricota</taxon>
        <taxon>Caudoviricetes</taxon>
        <taxon>Herelleviridae</taxon>
        <taxon>Brockvirinae</taxon>
        <taxon>Kochikohdavirus</taxon>
        <taxon>Kochikohdavirus ECP3</taxon>
    </lineage>
</organism>
<keyword evidence="1" id="KW-0812">Transmembrane</keyword>
<reference evidence="2" key="1">
    <citation type="submission" date="2014-05" db="EMBL/GenBank/DDBJ databases">
        <title>Complete genome sequence of Enterococcus faecalis bacteriophage ECP3.</title>
        <authorList>
            <person name="Kang H.-Y."/>
            <person name="Kim S."/>
            <person name="Kim J."/>
        </authorList>
    </citation>
    <scope>NUCLEOTIDE SEQUENCE [LARGE SCALE GENOMIC DNA]</scope>
    <source>
        <strain evidence="2">ECP3</strain>
    </source>
</reference>
<evidence type="ECO:0000313" key="3">
    <source>
        <dbReference type="Proteomes" id="UP000030157"/>
    </source>
</evidence>
<feature type="transmembrane region" description="Helical" evidence="1">
    <location>
        <begin position="43"/>
        <end position="72"/>
    </location>
</feature>
<keyword evidence="1" id="KW-1133">Transmembrane helix</keyword>
<keyword evidence="3" id="KW-1185">Reference proteome</keyword>
<name>A0A096XT80_9CAUD</name>
<feature type="transmembrane region" description="Helical" evidence="1">
    <location>
        <begin position="126"/>
        <end position="150"/>
    </location>
</feature>
<protein>
    <submittedName>
        <fullName evidence="2">Uncharacterized protein</fullName>
    </submittedName>
</protein>
<keyword evidence="1" id="KW-0472">Membrane</keyword>
<evidence type="ECO:0000256" key="1">
    <source>
        <dbReference type="SAM" id="Phobius"/>
    </source>
</evidence>
<feature type="transmembrane region" description="Helical" evidence="1">
    <location>
        <begin position="12"/>
        <end position="31"/>
    </location>
</feature>
<proteinExistence type="predicted"/>
<sequence length="159" mass="18119">MTMHTENLLAVTIFLLIQMAVVAFIFTKGIIVYDRLLSEYRDVVGIAFSILLFGNGAMLIIHQVIAIFSIWFNNSFRESDVFLAQGYFIVLLLLYIALNVYGSTLFKNIRVNIKNYINYNARSKNYKLALVIVITFIVNTVLVLATYWLAEVVKGAIIH</sequence>
<dbReference type="Proteomes" id="UP000030157">
    <property type="component" value="Segment"/>
</dbReference>